<dbReference type="PATRIC" id="fig|1218565.3.peg.3891"/>
<protein>
    <submittedName>
        <fullName evidence="1">Uncharacterized protein</fullName>
    </submittedName>
</protein>
<accession>M6CJ28</accession>
<name>M6CJ28_9LEPT</name>
<reference evidence="1 2" key="1">
    <citation type="submission" date="2013-01" db="EMBL/GenBank/DDBJ databases">
        <authorList>
            <person name="Harkins D.M."/>
            <person name="Durkin A.S."/>
            <person name="Brinkac L.M."/>
            <person name="Haft D.H."/>
            <person name="Selengut J.D."/>
            <person name="Sanka R."/>
            <person name="DePew J."/>
            <person name="Purushe J."/>
            <person name="Galloway R.L."/>
            <person name="Vinetz J.M."/>
            <person name="Sutton G.G."/>
            <person name="Nierman W.C."/>
            <person name="Fouts D.E."/>
        </authorList>
    </citation>
    <scope>NUCLEOTIDE SEQUENCE [LARGE SCALE GENOMIC DNA]</scope>
    <source>
        <strain evidence="1 2">79601</strain>
    </source>
</reference>
<dbReference type="Proteomes" id="UP000011988">
    <property type="component" value="Unassembled WGS sequence"/>
</dbReference>
<dbReference type="AlphaFoldDB" id="M6CJ28"/>
<evidence type="ECO:0000313" key="1">
    <source>
        <dbReference type="EMBL" id="EMJ91744.1"/>
    </source>
</evidence>
<organism evidence="1 2">
    <name type="scientific">Leptospira alstonii serovar Sichuan str. 79601</name>
    <dbReference type="NCBI Taxonomy" id="1218565"/>
    <lineage>
        <taxon>Bacteria</taxon>
        <taxon>Pseudomonadati</taxon>
        <taxon>Spirochaetota</taxon>
        <taxon>Spirochaetia</taxon>
        <taxon>Leptospirales</taxon>
        <taxon>Leptospiraceae</taxon>
        <taxon>Leptospira</taxon>
    </lineage>
</organism>
<evidence type="ECO:0000313" key="2">
    <source>
        <dbReference type="Proteomes" id="UP000011988"/>
    </source>
</evidence>
<proteinExistence type="predicted"/>
<comment type="caution">
    <text evidence="1">The sequence shown here is derived from an EMBL/GenBank/DDBJ whole genome shotgun (WGS) entry which is preliminary data.</text>
</comment>
<sequence length="57" mass="6824">MDLQSLSILKSKKRIVLLISIKLSTVNFYRKRPLQRKILDTYYIEMSRIVEKSHITD</sequence>
<dbReference type="EMBL" id="ANIK01000099">
    <property type="protein sequence ID" value="EMJ91744.1"/>
    <property type="molecule type" value="Genomic_DNA"/>
</dbReference>
<gene>
    <name evidence="1" type="ORF">LEP1GSC194_4074</name>
</gene>